<dbReference type="GO" id="GO:0000139">
    <property type="term" value="C:Golgi membrane"/>
    <property type="evidence" value="ECO:0007669"/>
    <property type="project" value="UniProtKB-SubCell"/>
</dbReference>
<dbReference type="GO" id="GO:0006493">
    <property type="term" value="P:protein O-linked glycosylation"/>
    <property type="evidence" value="ECO:0007669"/>
    <property type="project" value="TreeGrafter"/>
</dbReference>
<feature type="region of interest" description="Disordered" evidence="11">
    <location>
        <begin position="1"/>
        <end position="38"/>
    </location>
</feature>
<evidence type="ECO:0000256" key="11">
    <source>
        <dbReference type="SAM" id="MobiDB-lite"/>
    </source>
</evidence>
<evidence type="ECO:0000256" key="9">
    <source>
        <dbReference type="ARBA" id="ARBA00023136"/>
    </source>
</evidence>
<dbReference type="GO" id="GO:0016758">
    <property type="term" value="F:hexosyltransferase activity"/>
    <property type="evidence" value="ECO:0007669"/>
    <property type="project" value="InterPro"/>
</dbReference>
<evidence type="ECO:0000313" key="13">
    <source>
        <dbReference type="Proteomes" id="UP000735302"/>
    </source>
</evidence>
<evidence type="ECO:0000256" key="1">
    <source>
        <dbReference type="ARBA" id="ARBA00004323"/>
    </source>
</evidence>
<dbReference type="EMBL" id="BLXT01007646">
    <property type="protein sequence ID" value="GFO40979.1"/>
    <property type="molecule type" value="Genomic_DNA"/>
</dbReference>
<evidence type="ECO:0000256" key="7">
    <source>
        <dbReference type="ARBA" id="ARBA00022989"/>
    </source>
</evidence>
<protein>
    <recommendedName>
        <fullName evidence="10">Hexosyltransferase</fullName>
        <ecNumber evidence="10">2.4.1.-</ecNumber>
    </recommendedName>
</protein>
<keyword evidence="3 10" id="KW-0328">Glycosyltransferase</keyword>
<evidence type="ECO:0000256" key="4">
    <source>
        <dbReference type="ARBA" id="ARBA00022679"/>
    </source>
</evidence>
<proteinExistence type="inferred from homology"/>
<evidence type="ECO:0000256" key="3">
    <source>
        <dbReference type="ARBA" id="ARBA00022676"/>
    </source>
</evidence>
<evidence type="ECO:0000256" key="10">
    <source>
        <dbReference type="RuleBase" id="RU363063"/>
    </source>
</evidence>
<keyword evidence="7" id="KW-1133">Transmembrane helix</keyword>
<reference evidence="12 13" key="1">
    <citation type="journal article" date="2021" name="Elife">
        <title>Chloroplast acquisition without the gene transfer in kleptoplastic sea slugs, Plakobranchus ocellatus.</title>
        <authorList>
            <person name="Maeda T."/>
            <person name="Takahashi S."/>
            <person name="Yoshida T."/>
            <person name="Shimamura S."/>
            <person name="Takaki Y."/>
            <person name="Nagai Y."/>
            <person name="Toyoda A."/>
            <person name="Suzuki Y."/>
            <person name="Arimoto A."/>
            <person name="Ishii H."/>
            <person name="Satoh N."/>
            <person name="Nishiyama T."/>
            <person name="Hasebe M."/>
            <person name="Maruyama T."/>
            <person name="Minagawa J."/>
            <person name="Obokata J."/>
            <person name="Shigenobu S."/>
        </authorList>
    </citation>
    <scope>NUCLEOTIDE SEQUENCE [LARGE SCALE GENOMIC DNA]</scope>
</reference>
<accession>A0AAV4DA14</accession>
<comment type="similarity">
    <text evidence="2 10">Belongs to the glycosyltransferase 31 family.</text>
</comment>
<comment type="caution">
    <text evidence="12">The sequence shown here is derived from an EMBL/GenBank/DDBJ whole genome shotgun (WGS) entry which is preliminary data.</text>
</comment>
<feature type="compositionally biased region" description="Polar residues" evidence="11">
    <location>
        <begin position="1"/>
        <end position="10"/>
    </location>
</feature>
<organism evidence="12 13">
    <name type="scientific">Plakobranchus ocellatus</name>
    <dbReference type="NCBI Taxonomy" id="259542"/>
    <lineage>
        <taxon>Eukaryota</taxon>
        <taxon>Metazoa</taxon>
        <taxon>Spiralia</taxon>
        <taxon>Lophotrochozoa</taxon>
        <taxon>Mollusca</taxon>
        <taxon>Gastropoda</taxon>
        <taxon>Heterobranchia</taxon>
        <taxon>Euthyneura</taxon>
        <taxon>Panpulmonata</taxon>
        <taxon>Sacoglossa</taxon>
        <taxon>Placobranchoidea</taxon>
        <taxon>Plakobranchidae</taxon>
        <taxon>Plakobranchus</taxon>
    </lineage>
</organism>
<gene>
    <name evidence="12" type="ORF">PoB_006748400</name>
</gene>
<dbReference type="Pfam" id="PF01762">
    <property type="entry name" value="Galactosyl_T"/>
    <property type="match status" value="1"/>
</dbReference>
<evidence type="ECO:0000256" key="6">
    <source>
        <dbReference type="ARBA" id="ARBA00022968"/>
    </source>
</evidence>
<evidence type="ECO:0000256" key="8">
    <source>
        <dbReference type="ARBA" id="ARBA00023034"/>
    </source>
</evidence>
<evidence type="ECO:0000256" key="5">
    <source>
        <dbReference type="ARBA" id="ARBA00022692"/>
    </source>
</evidence>
<evidence type="ECO:0000313" key="12">
    <source>
        <dbReference type="EMBL" id="GFO40979.1"/>
    </source>
</evidence>
<dbReference type="Proteomes" id="UP000735302">
    <property type="component" value="Unassembled WGS sequence"/>
</dbReference>
<dbReference type="InterPro" id="IPR002659">
    <property type="entry name" value="Glyco_trans_31"/>
</dbReference>
<comment type="subcellular location">
    <subcellularLocation>
        <location evidence="1 10">Golgi apparatus membrane</location>
        <topology evidence="1 10">Single-pass type II membrane protein</topology>
    </subcellularLocation>
</comment>
<dbReference type="PANTHER" id="PTHR11214:SF314">
    <property type="entry name" value="HEXOSYLTRANSFERASE"/>
    <property type="match status" value="1"/>
</dbReference>
<evidence type="ECO:0000256" key="2">
    <source>
        <dbReference type="ARBA" id="ARBA00008661"/>
    </source>
</evidence>
<keyword evidence="6" id="KW-0735">Signal-anchor</keyword>
<name>A0AAV4DA14_9GAST</name>
<sequence length="341" mass="38595">MASSSPSSNRVADIRPGFKTQKKAPTLRQDGSRSGIGVLSPKETRVFQNMFCSTRELLPPVWARPNLRAALMLSSKGMRISETGSLVVNIPGLVAPAYGPPGDLKKYPILYKTAPSFIINPKRVCFYKPTELLVAVLSNTINFERRRRTRENFNIASQGHERIRLVFVLSTYPRLKGLQRKVRNESEAYGDIVQIKAVESYGNLTLKSLAILFWAIHHCSNASYVLKQDDDVNLSLPDVIRALREKSLQFHHFILGNSKLLVESPIRDELSKYYTSPQEFQDSYYPTFVHGPGYAFPLATGALLYQASLRTRLFWLEDVYITGLCAARARVPIFFDQRFVT</sequence>
<dbReference type="PANTHER" id="PTHR11214">
    <property type="entry name" value="BETA-1,3-N-ACETYLGLUCOSAMINYLTRANSFERASE"/>
    <property type="match status" value="1"/>
</dbReference>
<dbReference type="AlphaFoldDB" id="A0AAV4DA14"/>
<keyword evidence="13" id="KW-1185">Reference proteome</keyword>
<dbReference type="EC" id="2.4.1.-" evidence="10"/>
<keyword evidence="4" id="KW-0808">Transferase</keyword>
<keyword evidence="8 10" id="KW-0333">Golgi apparatus</keyword>
<dbReference type="Gene3D" id="3.90.550.50">
    <property type="match status" value="1"/>
</dbReference>
<keyword evidence="9" id="KW-0472">Membrane</keyword>
<keyword evidence="5" id="KW-0812">Transmembrane</keyword>